<organism evidence="1">
    <name type="scientific">uncultured Caudovirales phage</name>
    <dbReference type="NCBI Taxonomy" id="2100421"/>
    <lineage>
        <taxon>Viruses</taxon>
        <taxon>Duplodnaviria</taxon>
        <taxon>Heunggongvirae</taxon>
        <taxon>Uroviricota</taxon>
        <taxon>Caudoviricetes</taxon>
        <taxon>Peduoviridae</taxon>
        <taxon>Maltschvirus</taxon>
        <taxon>Maltschvirus maltsch</taxon>
    </lineage>
</organism>
<sequence>MADRYWVGGTGSWNSTTKWSATSGGASGASVPTSADNAIFNAASSVSGYTVTVTDNATCANLTVTPVAATGSLNPVFNVNLNFVIAGTFSTSGTLGNRRVTFRSSTYGIMRNMQIATIGTVTDVDFRDIRVTGAGGTLTGTRIGNLGGNSGITFSAPKTVYWVTAAGGNWSSNNWAASSGGAASTDNFPLAQDTAVIENTGLNTSATVALDSAYEYFGSINMSTRTNAMTFGLNNAYSVYGNYTLGSGVSPTSGSTLTFSGRNTQTVTTAGKSFLAGFIVDSYGGTVELADALNTGGSNIIVTNGTFDTKGYSVTASYISSNNTNVRGINLGASTITLSDTSSVTFSTSTNLTFNAGTSSIIFSASGASFNGGGQTFYDVSFSDGNASSHSINQSNTFNNLSITAPNVGGLRIVSFTANQTITGTLTAAGATAVRRVMLRSGTLGTTLTLTVGTLSADNCDFQDITLAGTASGSSPTRAGNCGGNSGVTFPAAKTVYWNLAGTQNWRDTAWATSSGGTPALNNFPLAQDTAVFDDTGAAGTVTLQSFNIGTMNMSARTSAMTLTTSSNSPKVYGNWLFGTGVTSTSTAGTITFSGGGTSTITSNGISFGCPVTIDYVTGTVQLADALVLDSTRTLTLNSGTFDAVTYNVTVGLFAIPTLSTKTFKMGSGTWTLTSAGNAWSIGNSTGLTFYKGTANILLSDTSTTARSFIGAGLSYNKLTIGGATGTSTLTISGSNQFTELASTKTVAHTIALGTTTQTFGKWSVTGTVGNVVTLTGTGVSHILAGACTDSVDYLAMGSIGFAATSPAEFYAGANSTGTAAAPVYRTAKPADSTRYWVGGTGNWSDTARWSTSSGGASGASLPRSHDNVVFDSLSNATAYTATVDAITGGNRCKALTIGGPLVGNVTFAGTIALYIHDNITLPATGLTRTYTGQITLSGTGAGKTIMTNGMALSSTIVISGQSSEWSLGSALNTAGGVNVFIGSFDTANYNITAGQLTLGVDISTNAAKTPSTLIVGSSIVTLSNNSPFNTGFRFDASFNSGTSQFNITGAAPIFASSGFTFYNVSFTNTVSTTATINGANTFNNLTVAGRTSAGIGEIVFAANQTINGTLTVSAGTNATMRTFVRSDTIGTTRTLTCAAVASLTDIDFRDITIAGAAAPISGTRLGDCKGNSGITFASGVNKYWNRAASSSWSDVGWATSSGGTPNVANFPLAQDTCIFEATGLNSGATVSINIGYNIGTINMSARSTNTMTLDNSTNAVPIYGNWINGSGTTLSGTGGLNFSGRGSQTITSAGRTFTQQLIIITPSGTVTLQDSFETNRSTPAALQVTSGTFNANGYNVTLSGGTAGVSAGNSNTRTIAIGSGTWTIAGSATAWDTGIITNLTVTGTGTISLTSASAKTFAGGGISYSGIALNQGGAGALTVSGNNTLANITNTYSATGAATLNFGTTTQRVANFTATGTVGKVLTIQGTDTTSPCTLIHIGTGDINVDYVAITGVRAYPT</sequence>
<name>A0A6J5R7V5_9CAUD</name>
<evidence type="ECO:0000313" key="1">
    <source>
        <dbReference type="EMBL" id="CAB4189788.1"/>
    </source>
</evidence>
<accession>A0A6J5R7V5</accession>
<proteinExistence type="predicted"/>
<dbReference type="EMBL" id="LR797147">
    <property type="protein sequence ID" value="CAB4189788.1"/>
    <property type="molecule type" value="Genomic_DNA"/>
</dbReference>
<protein>
    <submittedName>
        <fullName evidence="1">Uncharacterized protein</fullName>
    </submittedName>
</protein>
<gene>
    <name evidence="1" type="ORF">UFOVP1202_9</name>
</gene>
<reference evidence="1" key="1">
    <citation type="submission" date="2020-05" db="EMBL/GenBank/DDBJ databases">
        <authorList>
            <person name="Chiriac C."/>
            <person name="Salcher M."/>
            <person name="Ghai R."/>
            <person name="Kavagutti S V."/>
        </authorList>
    </citation>
    <scope>NUCLEOTIDE SEQUENCE</scope>
</reference>